<organism evidence="2 3">
    <name type="scientific">Nyssa sinensis</name>
    <dbReference type="NCBI Taxonomy" id="561372"/>
    <lineage>
        <taxon>Eukaryota</taxon>
        <taxon>Viridiplantae</taxon>
        <taxon>Streptophyta</taxon>
        <taxon>Embryophyta</taxon>
        <taxon>Tracheophyta</taxon>
        <taxon>Spermatophyta</taxon>
        <taxon>Magnoliopsida</taxon>
        <taxon>eudicotyledons</taxon>
        <taxon>Gunneridae</taxon>
        <taxon>Pentapetalae</taxon>
        <taxon>asterids</taxon>
        <taxon>Cornales</taxon>
        <taxon>Nyssaceae</taxon>
        <taxon>Nyssa</taxon>
    </lineage>
</organism>
<feature type="domain" description="Senescence" evidence="1">
    <location>
        <begin position="128"/>
        <end position="268"/>
    </location>
</feature>
<dbReference type="GO" id="GO:0005886">
    <property type="term" value="C:plasma membrane"/>
    <property type="evidence" value="ECO:0007669"/>
    <property type="project" value="TreeGrafter"/>
</dbReference>
<dbReference type="OrthoDB" id="1719420at2759"/>
<evidence type="ECO:0000313" key="3">
    <source>
        <dbReference type="Proteomes" id="UP000325577"/>
    </source>
</evidence>
<dbReference type="PANTHER" id="PTHR21068">
    <property type="entry name" value="SPARTIN"/>
    <property type="match status" value="1"/>
</dbReference>
<gene>
    <name evidence="2" type="ORF">F0562_009593</name>
</gene>
<dbReference type="Pfam" id="PF06911">
    <property type="entry name" value="Senescence"/>
    <property type="match status" value="1"/>
</dbReference>
<evidence type="ECO:0000259" key="1">
    <source>
        <dbReference type="Pfam" id="PF06911"/>
    </source>
</evidence>
<dbReference type="AlphaFoldDB" id="A0A5J4ZY15"/>
<protein>
    <recommendedName>
        <fullName evidence="1">Senescence domain-containing protein</fullName>
    </recommendedName>
</protein>
<dbReference type="InterPro" id="IPR009686">
    <property type="entry name" value="Senescence/spartin_C"/>
</dbReference>
<dbReference type="InterPro" id="IPR045036">
    <property type="entry name" value="Spartin-like"/>
</dbReference>
<proteinExistence type="predicted"/>
<dbReference type="Proteomes" id="UP000325577">
    <property type="component" value="Linkage Group LG4"/>
</dbReference>
<evidence type="ECO:0000313" key="2">
    <source>
        <dbReference type="EMBL" id="KAA8523170.1"/>
    </source>
</evidence>
<reference evidence="2 3" key="1">
    <citation type="submission" date="2019-09" db="EMBL/GenBank/DDBJ databases">
        <title>A chromosome-level genome assembly of the Chinese tupelo Nyssa sinensis.</title>
        <authorList>
            <person name="Yang X."/>
            <person name="Kang M."/>
            <person name="Yang Y."/>
            <person name="Xiong H."/>
            <person name="Wang M."/>
            <person name="Zhang Z."/>
            <person name="Wang Z."/>
            <person name="Wu H."/>
            <person name="Ma T."/>
            <person name="Liu J."/>
            <person name="Xi Z."/>
        </authorList>
    </citation>
    <scope>NUCLEOTIDE SEQUENCE [LARGE SCALE GENOMIC DNA]</scope>
    <source>
        <strain evidence="2">J267</strain>
        <tissue evidence="2">Leaf</tissue>
    </source>
</reference>
<dbReference type="PANTHER" id="PTHR21068:SF36">
    <property type="entry name" value="SENESCENCE_DEHYDRATION-ASSOCIATED PROTEIN-LIKE PROTEIN"/>
    <property type="match status" value="1"/>
</dbReference>
<keyword evidence="3" id="KW-1185">Reference proteome</keyword>
<accession>A0A5J4ZY15</accession>
<name>A0A5J4ZY15_9ASTE</name>
<sequence length="272" mass="28729">MNEGEALELTNGDFTLLRISDDNVFLATIVKVGDDVQWPLTTDEPVVKLDALHYLFSLPMKDSDPLSYGVSFSEKYRCQFGLVGFISSGEFMLFRAIAGGTGQIIKGIFKCSNAYANQVQNGGQMISAVNKSLKRVRDLSKMTEKISKAMLDGVGIVTGSVMAPAVQSKAGKAILGSVPGEVLLASLDIVNKVLDAAEVAEKQALSATSGAAKRMVSQRFGESAGEATEDVLATAGHCAGTAWNIFKIRKAINPASSASSGVLKNAAKSRKS</sequence>
<dbReference type="EMBL" id="CM018047">
    <property type="protein sequence ID" value="KAA8523170.1"/>
    <property type="molecule type" value="Genomic_DNA"/>
</dbReference>